<evidence type="ECO:0000313" key="9">
    <source>
        <dbReference type="RefSeq" id="XP_006818236.1"/>
    </source>
</evidence>
<keyword evidence="6" id="KW-0687">Ribonucleoprotein</keyword>
<proteinExistence type="inferred from homology"/>
<gene>
    <name evidence="9" type="primary">LOC102802824</name>
</gene>
<comment type="similarity">
    <text evidence="2">Belongs to the mitochondrion-specific ribosomal protein mS29 family.</text>
</comment>
<dbReference type="PANTHER" id="PTHR12810:SF0">
    <property type="entry name" value="SMALL RIBOSOMAL SUBUNIT PROTEIN MS29"/>
    <property type="match status" value="1"/>
</dbReference>
<evidence type="ECO:0000256" key="2">
    <source>
        <dbReference type="ARBA" id="ARBA00009863"/>
    </source>
</evidence>
<keyword evidence="4" id="KW-0689">Ribosomal protein</keyword>
<accession>A0ABM0MDZ5</accession>
<keyword evidence="5" id="KW-0496">Mitochondrion</keyword>
<evidence type="ECO:0000256" key="3">
    <source>
        <dbReference type="ARBA" id="ARBA00022946"/>
    </source>
</evidence>
<evidence type="ECO:0000256" key="4">
    <source>
        <dbReference type="ARBA" id="ARBA00022980"/>
    </source>
</evidence>
<evidence type="ECO:0000313" key="8">
    <source>
        <dbReference type="Proteomes" id="UP000694865"/>
    </source>
</evidence>
<protein>
    <recommendedName>
        <fullName evidence="7">Small ribosomal subunit protein mS29</fullName>
    </recommendedName>
</protein>
<evidence type="ECO:0000256" key="6">
    <source>
        <dbReference type="ARBA" id="ARBA00023274"/>
    </source>
</evidence>
<keyword evidence="8" id="KW-1185">Reference proteome</keyword>
<dbReference type="Proteomes" id="UP000694865">
    <property type="component" value="Unplaced"/>
</dbReference>
<comment type="subcellular location">
    <subcellularLocation>
        <location evidence="1">Mitochondrion</location>
    </subcellularLocation>
</comment>
<evidence type="ECO:0000256" key="1">
    <source>
        <dbReference type="ARBA" id="ARBA00004173"/>
    </source>
</evidence>
<dbReference type="PANTHER" id="PTHR12810">
    <property type="entry name" value="MITOCHONDRIAL 28S RIBOSOMAL PROTEIN S29"/>
    <property type="match status" value="1"/>
</dbReference>
<dbReference type="GeneID" id="102802824"/>
<dbReference type="Pfam" id="PF10236">
    <property type="entry name" value="DAP3"/>
    <property type="match status" value="1"/>
</dbReference>
<dbReference type="InterPro" id="IPR019368">
    <property type="entry name" value="Ribosomal_mS29"/>
</dbReference>
<name>A0ABM0MDZ5_SACKO</name>
<evidence type="ECO:0000256" key="5">
    <source>
        <dbReference type="ARBA" id="ARBA00023128"/>
    </source>
</evidence>
<sequence>MANFKMLVAVRGVNAFFGNITQLRRDDRTIVHVRELSLVKHFKKMLKNDWKNGAIVTTVDQHSSYKQPTQQHLPKYLLMKEPCCFKQQSD</sequence>
<organism evidence="8 9">
    <name type="scientific">Saccoglossus kowalevskii</name>
    <name type="common">Acorn worm</name>
    <dbReference type="NCBI Taxonomy" id="10224"/>
    <lineage>
        <taxon>Eukaryota</taxon>
        <taxon>Metazoa</taxon>
        <taxon>Hemichordata</taxon>
        <taxon>Enteropneusta</taxon>
        <taxon>Harrimaniidae</taxon>
        <taxon>Saccoglossus</taxon>
    </lineage>
</organism>
<dbReference type="RefSeq" id="XP_006818236.1">
    <property type="nucleotide sequence ID" value="XM_006818173.1"/>
</dbReference>
<reference evidence="9" key="1">
    <citation type="submission" date="2025-08" db="UniProtKB">
        <authorList>
            <consortium name="RefSeq"/>
        </authorList>
    </citation>
    <scope>IDENTIFICATION</scope>
    <source>
        <tissue evidence="9">Testes</tissue>
    </source>
</reference>
<keyword evidence="3" id="KW-0809">Transit peptide</keyword>
<evidence type="ECO:0000256" key="7">
    <source>
        <dbReference type="ARBA" id="ARBA00035140"/>
    </source>
</evidence>